<name>A0A444Y9R4_ARAHY</name>
<dbReference type="AlphaFoldDB" id="A0A444Y9R4"/>
<feature type="compositionally biased region" description="Basic and acidic residues" evidence="1">
    <location>
        <begin position="52"/>
        <end position="65"/>
    </location>
</feature>
<protein>
    <submittedName>
        <fullName evidence="2">Uncharacterized protein</fullName>
    </submittedName>
</protein>
<accession>A0A444Y9R4</accession>
<evidence type="ECO:0000313" key="2">
    <source>
        <dbReference type="EMBL" id="RYQ98577.1"/>
    </source>
</evidence>
<dbReference type="Proteomes" id="UP000289738">
    <property type="component" value="Chromosome B07"/>
</dbReference>
<feature type="compositionally biased region" description="Polar residues" evidence="1">
    <location>
        <begin position="66"/>
        <end position="98"/>
    </location>
</feature>
<organism evidence="2 3">
    <name type="scientific">Arachis hypogaea</name>
    <name type="common">Peanut</name>
    <dbReference type="NCBI Taxonomy" id="3818"/>
    <lineage>
        <taxon>Eukaryota</taxon>
        <taxon>Viridiplantae</taxon>
        <taxon>Streptophyta</taxon>
        <taxon>Embryophyta</taxon>
        <taxon>Tracheophyta</taxon>
        <taxon>Spermatophyta</taxon>
        <taxon>Magnoliopsida</taxon>
        <taxon>eudicotyledons</taxon>
        <taxon>Gunneridae</taxon>
        <taxon>Pentapetalae</taxon>
        <taxon>rosids</taxon>
        <taxon>fabids</taxon>
        <taxon>Fabales</taxon>
        <taxon>Fabaceae</taxon>
        <taxon>Papilionoideae</taxon>
        <taxon>50 kb inversion clade</taxon>
        <taxon>dalbergioids sensu lato</taxon>
        <taxon>Dalbergieae</taxon>
        <taxon>Pterocarpus clade</taxon>
        <taxon>Arachis</taxon>
    </lineage>
</organism>
<dbReference type="PANTHER" id="PTHR34950:SF15">
    <property type="entry name" value="REMORIN C-TERMINAL DOMAIN-CONTAINING PROTEIN"/>
    <property type="match status" value="1"/>
</dbReference>
<dbReference type="PANTHER" id="PTHR34950">
    <property type="entry name" value="OS04G0457400 PROTEIN"/>
    <property type="match status" value="1"/>
</dbReference>
<feature type="region of interest" description="Disordered" evidence="1">
    <location>
        <begin position="52"/>
        <end position="113"/>
    </location>
</feature>
<comment type="caution">
    <text evidence="2">The sequence shown here is derived from an EMBL/GenBank/DDBJ whole genome shotgun (WGS) entry which is preliminary data.</text>
</comment>
<evidence type="ECO:0000313" key="3">
    <source>
        <dbReference type="Proteomes" id="UP000289738"/>
    </source>
</evidence>
<evidence type="ECO:0000256" key="1">
    <source>
        <dbReference type="SAM" id="MobiDB-lite"/>
    </source>
</evidence>
<gene>
    <name evidence="2" type="ORF">Ahy_B07g086325</name>
</gene>
<reference evidence="2 3" key="1">
    <citation type="submission" date="2019-01" db="EMBL/GenBank/DDBJ databases">
        <title>Sequencing of cultivated peanut Arachis hypogaea provides insights into genome evolution and oil improvement.</title>
        <authorList>
            <person name="Chen X."/>
        </authorList>
    </citation>
    <scope>NUCLEOTIDE SEQUENCE [LARGE SCALE GENOMIC DNA]</scope>
    <source>
        <strain evidence="3">cv. Fuhuasheng</strain>
        <tissue evidence="2">Leaves</tissue>
    </source>
</reference>
<keyword evidence="3" id="KW-1185">Reference proteome</keyword>
<dbReference type="EMBL" id="SDMP01000017">
    <property type="protein sequence ID" value="RYQ98577.1"/>
    <property type="molecule type" value="Genomic_DNA"/>
</dbReference>
<sequence length="113" mass="12908">MKSVQTMDGFSCLIPKPIQLYIKLTKVMASIGFGTSLAEAYTIRKMYKEKMKKMEQEEGERKENGKSSNMKINNTITTNRVPKNEISSSGCFSWVSNKQQRKKNSRISDSNDE</sequence>
<proteinExistence type="predicted"/>